<dbReference type="PANTHER" id="PTHR43094:SF1">
    <property type="entry name" value="AMINOTRANSFERASE CLASS-III"/>
    <property type="match status" value="1"/>
</dbReference>
<dbReference type="RefSeq" id="WP_385942978.1">
    <property type="nucleotide sequence ID" value="NZ_JBHSOZ010000010.1"/>
</dbReference>
<dbReference type="Pfam" id="PF00202">
    <property type="entry name" value="Aminotran_3"/>
    <property type="match status" value="1"/>
</dbReference>
<sequence>MKKSLLIKPFLTKSYPAASYGSGIYIYDTEGKRYIDGSSGAVTASIGHGIPDIIGKMEEQSKKISFVYRSQFTNSPAELLAHKINEAVNSEENYWSFFVNSGSEATETAMKIAIQHFQEQGLFQKNKIISRWMSYHGITMGSLSLSGHKLRREKFVTLLEDGPNAEAPYCYRCSFHMEYPECNMMCALDIERAIKRAGNENVAAFIAEPIIGAAGGVIVPPPGYYEQVQEICKKNNVLFIADEVMTGFGRTGKMFALEHWTSEADIIVTGKGLSAGYAPIGAALCKESVLHPVLNGSKSIMSGHTFSANPQSAAAALAVLDYMNKHQLIEKASLQGKYLFRKLKKLKQSTPVIGEVRGKGLLAGIELVCNPVSKKPFPRKAAVTERVINKAQQKGLLIYPATAGERGYEGDAVIIAPPLIVTRKEIDEMMTILQAVFQELLQELCKEGHHFVS</sequence>
<evidence type="ECO:0000313" key="5">
    <source>
        <dbReference type="Proteomes" id="UP001596142"/>
    </source>
</evidence>
<dbReference type="PIRSF" id="PIRSF000521">
    <property type="entry name" value="Transaminase_4ab_Lys_Orn"/>
    <property type="match status" value="1"/>
</dbReference>
<keyword evidence="5" id="KW-1185">Reference proteome</keyword>
<evidence type="ECO:0000256" key="2">
    <source>
        <dbReference type="ARBA" id="ARBA00022898"/>
    </source>
</evidence>
<dbReference type="Proteomes" id="UP001596142">
    <property type="component" value="Unassembled WGS sequence"/>
</dbReference>
<dbReference type="PANTHER" id="PTHR43094">
    <property type="entry name" value="AMINOTRANSFERASE"/>
    <property type="match status" value="1"/>
</dbReference>
<dbReference type="NCBIfam" id="NF005375">
    <property type="entry name" value="PRK06917.1"/>
    <property type="match status" value="1"/>
</dbReference>
<keyword evidence="4" id="KW-0808">Transferase</keyword>
<evidence type="ECO:0000256" key="3">
    <source>
        <dbReference type="RuleBase" id="RU003560"/>
    </source>
</evidence>
<dbReference type="CDD" id="cd00610">
    <property type="entry name" value="OAT_like"/>
    <property type="match status" value="1"/>
</dbReference>
<dbReference type="SUPFAM" id="SSF53383">
    <property type="entry name" value="PLP-dependent transferases"/>
    <property type="match status" value="1"/>
</dbReference>
<dbReference type="PROSITE" id="PS00600">
    <property type="entry name" value="AA_TRANSFER_CLASS_3"/>
    <property type="match status" value="1"/>
</dbReference>
<reference evidence="5" key="1">
    <citation type="journal article" date="2019" name="Int. J. Syst. Evol. Microbiol.">
        <title>The Global Catalogue of Microorganisms (GCM) 10K type strain sequencing project: providing services to taxonomists for standard genome sequencing and annotation.</title>
        <authorList>
            <consortium name="The Broad Institute Genomics Platform"/>
            <consortium name="The Broad Institute Genome Sequencing Center for Infectious Disease"/>
            <person name="Wu L."/>
            <person name="Ma J."/>
        </authorList>
    </citation>
    <scope>NUCLEOTIDE SEQUENCE [LARGE SCALE GENOMIC DNA]</scope>
    <source>
        <strain evidence="5">CECT 7184</strain>
    </source>
</reference>
<keyword evidence="4" id="KW-0032">Aminotransferase</keyword>
<dbReference type="GO" id="GO:0008483">
    <property type="term" value="F:transaminase activity"/>
    <property type="evidence" value="ECO:0007669"/>
    <property type="project" value="UniProtKB-KW"/>
</dbReference>
<comment type="caution">
    <text evidence="4">The sequence shown here is derived from an EMBL/GenBank/DDBJ whole genome shotgun (WGS) entry which is preliminary data.</text>
</comment>
<gene>
    <name evidence="4" type="ORF">ACFPU1_16435</name>
</gene>
<dbReference type="InterPro" id="IPR005814">
    <property type="entry name" value="Aminotrans_3"/>
</dbReference>
<organism evidence="4 5">
    <name type="scientific">Thalassorhabdus alkalitolerans</name>
    <dbReference type="NCBI Taxonomy" id="2282697"/>
    <lineage>
        <taxon>Bacteria</taxon>
        <taxon>Bacillati</taxon>
        <taxon>Bacillota</taxon>
        <taxon>Bacilli</taxon>
        <taxon>Bacillales</taxon>
        <taxon>Bacillaceae</taxon>
        <taxon>Thalassorhabdus</taxon>
    </lineage>
</organism>
<accession>A0ABW0YPC7</accession>
<dbReference type="InterPro" id="IPR049704">
    <property type="entry name" value="Aminotrans_3_PPA_site"/>
</dbReference>
<proteinExistence type="inferred from homology"/>
<comment type="similarity">
    <text evidence="1 3">Belongs to the class-III pyridoxal-phosphate-dependent aminotransferase family.</text>
</comment>
<keyword evidence="2 3" id="KW-0663">Pyridoxal phosphate</keyword>
<evidence type="ECO:0000256" key="1">
    <source>
        <dbReference type="ARBA" id="ARBA00008954"/>
    </source>
</evidence>
<dbReference type="InterPro" id="IPR015424">
    <property type="entry name" value="PyrdxlP-dep_Trfase"/>
</dbReference>
<dbReference type="Gene3D" id="3.90.1150.10">
    <property type="entry name" value="Aspartate Aminotransferase, domain 1"/>
    <property type="match status" value="1"/>
</dbReference>
<dbReference type="InterPro" id="IPR015421">
    <property type="entry name" value="PyrdxlP-dep_Trfase_major"/>
</dbReference>
<dbReference type="EMBL" id="JBHSOZ010000010">
    <property type="protein sequence ID" value="MFC5714339.1"/>
    <property type="molecule type" value="Genomic_DNA"/>
</dbReference>
<protein>
    <submittedName>
        <fullName evidence="4">Aspartate aminotransferase family protein</fullName>
    </submittedName>
</protein>
<evidence type="ECO:0000313" key="4">
    <source>
        <dbReference type="EMBL" id="MFC5714339.1"/>
    </source>
</evidence>
<dbReference type="Gene3D" id="3.40.640.10">
    <property type="entry name" value="Type I PLP-dependent aspartate aminotransferase-like (Major domain)"/>
    <property type="match status" value="1"/>
</dbReference>
<dbReference type="InterPro" id="IPR015422">
    <property type="entry name" value="PyrdxlP-dep_Trfase_small"/>
</dbReference>
<name>A0ABW0YPC7_9BACI</name>